<dbReference type="EMBL" id="CAXAMM010018879">
    <property type="protein sequence ID" value="CAK9044376.1"/>
    <property type="molecule type" value="Genomic_DNA"/>
</dbReference>
<dbReference type="Proteomes" id="UP001642464">
    <property type="component" value="Unassembled WGS sequence"/>
</dbReference>
<evidence type="ECO:0000313" key="3">
    <source>
        <dbReference type="Proteomes" id="UP001642464"/>
    </source>
</evidence>
<feature type="region of interest" description="Disordered" evidence="1">
    <location>
        <begin position="1"/>
        <end position="42"/>
    </location>
</feature>
<evidence type="ECO:0000313" key="2">
    <source>
        <dbReference type="EMBL" id="CAK9044376.1"/>
    </source>
</evidence>
<gene>
    <name evidence="2" type="ORF">SCF082_LOCUS25213</name>
</gene>
<feature type="compositionally biased region" description="Acidic residues" evidence="1">
    <location>
        <begin position="589"/>
        <end position="599"/>
    </location>
</feature>
<protein>
    <submittedName>
        <fullName evidence="2">Uncharacterized protein</fullName>
    </submittedName>
</protein>
<feature type="compositionally biased region" description="Basic and acidic residues" evidence="1">
    <location>
        <begin position="600"/>
        <end position="614"/>
    </location>
</feature>
<evidence type="ECO:0000256" key="1">
    <source>
        <dbReference type="SAM" id="MobiDB-lite"/>
    </source>
</evidence>
<reference evidence="2 3" key="1">
    <citation type="submission" date="2024-02" db="EMBL/GenBank/DDBJ databases">
        <authorList>
            <person name="Chen Y."/>
            <person name="Shah S."/>
            <person name="Dougan E. K."/>
            <person name="Thang M."/>
            <person name="Chan C."/>
        </authorList>
    </citation>
    <scope>NUCLEOTIDE SEQUENCE [LARGE SCALE GENOMIC DNA]</scope>
</reference>
<proteinExistence type="predicted"/>
<feature type="region of interest" description="Disordered" evidence="1">
    <location>
        <begin position="587"/>
        <end position="631"/>
    </location>
</feature>
<sequence>MLPAKRSAAETESESQKKLKSISSRDPMAESGSGSSDDPMAEFSGLKGQLLVEAVFKRYGAGTTTIPWLMNDGSERAIRPDPTNRPIMESLAEAYSDRILTSGLNVDCSGTLASEAFYRALARDEKNPYIDRILATGLESVRMLRAETPEAVRRALCSMRNQYHEGAGETWVSSLDRAEELMHEWEARTTETGLTTRNSQYDTFLERFVFKEKQASCWGESLNFFKSTHILNNYFLKFSIKDSVRAWCNHHMNFADFKLNNRDIVLMLHQLAVIIVNGMNKYWPKEYIGATLFEAIKFCATWLCLIALSPHVILVVESREGRQKTALDDFMSVVLEIFQNYTTKVKQAEASEKTMDASDEIKTLNRIEACLRNVCNSGMAEFVTAVLPLPLEFHEKFTAAKQALATDPTINADTTLMQVLQRILEEIKPALPPAWMAFAADVGELHSVRRDFMGGSGKVFGNQPAQLEKFLLMRAYYALTLLRDLSNLRKTGFGASVNLLISSLHVDLGKLAASVDAKIAKAQGKVLSPQKDVKDPAKPHPVALLVPGFDVLQCCETWAANWVSLLDSKTQEGAYSYLKTFIPHGALDAEPEVPDDEEERAANESKEEGRDRGTDGASGPPRPDGARVQDVRTRMSLREISLSGMTLVQASPEHEALFAGANQISAMELKLLELNLEAFLWGYLMDSSTTTNQAVMWNFGSAEDEAAAITSGGKAKLSKVTRQLTSQRVLIDLNKVQDEAKIRRLGLGKEEKDKMKQDSPVTEDDLLFFYVGPVSTVKSKDSIHLAKIFGLDFYVHPVPTPTALSATMVPAWLCSTTNKANLATVNESFVTVNL</sequence>
<keyword evidence="3" id="KW-1185">Reference proteome</keyword>
<name>A0ABP0M042_9DINO</name>
<accession>A0ABP0M042</accession>
<comment type="caution">
    <text evidence="2">The sequence shown here is derived from an EMBL/GenBank/DDBJ whole genome shotgun (WGS) entry which is preliminary data.</text>
</comment>
<feature type="non-terminal residue" evidence="2">
    <location>
        <position position="834"/>
    </location>
</feature>
<organism evidence="2 3">
    <name type="scientific">Durusdinium trenchii</name>
    <dbReference type="NCBI Taxonomy" id="1381693"/>
    <lineage>
        <taxon>Eukaryota</taxon>
        <taxon>Sar</taxon>
        <taxon>Alveolata</taxon>
        <taxon>Dinophyceae</taxon>
        <taxon>Suessiales</taxon>
        <taxon>Symbiodiniaceae</taxon>
        <taxon>Durusdinium</taxon>
    </lineage>
</organism>